<evidence type="ECO:0000259" key="2">
    <source>
        <dbReference type="Pfam" id="PF07992"/>
    </source>
</evidence>
<dbReference type="PANTHER" id="PTHR21178:SF8">
    <property type="entry name" value="CILIA- AND FLAGELLA-ASSOCIATED PROTEIN 61"/>
    <property type="match status" value="1"/>
</dbReference>
<dbReference type="InterPro" id="IPR032151">
    <property type="entry name" value="CFAP61_N"/>
</dbReference>
<reference evidence="4 5" key="1">
    <citation type="journal article" date="2015" name="Sci. Rep.">
        <title>The genome of Leishmania panamensis: insights into genomics of the L. (Viannia) subgenus.</title>
        <authorList>
            <person name="Llanes A."/>
            <person name="Restrepo C.M."/>
            <person name="Vecchio G.D."/>
            <person name="Anguizola F.J."/>
            <person name="Lleonart R."/>
        </authorList>
    </citation>
    <scope>NUCLEOTIDE SEQUENCE [LARGE SCALE GENOMIC DNA]</scope>
    <source>
        <strain evidence="4 5">MHOM/PA/94/PSC-1</strain>
    </source>
</reference>
<dbReference type="OrthoDB" id="382863at2759"/>
<dbReference type="SUPFAM" id="SSF51905">
    <property type="entry name" value="FAD/NAD(P)-binding domain"/>
    <property type="match status" value="1"/>
</dbReference>
<dbReference type="EMBL" id="CP009395">
    <property type="protein sequence ID" value="AIN99177.1"/>
    <property type="molecule type" value="Genomic_DNA"/>
</dbReference>
<dbReference type="RefSeq" id="XP_010699884.1">
    <property type="nucleotide sequence ID" value="XM_010701582.1"/>
</dbReference>
<dbReference type="PANTHER" id="PTHR21178">
    <property type="entry name" value="CILIA- AND FLAGELLA-ASSOCIATED PROTEIN 61"/>
    <property type="match status" value="1"/>
</dbReference>
<dbReference type="Pfam" id="PF16092">
    <property type="entry name" value="CFAP61_N"/>
    <property type="match status" value="1"/>
</dbReference>
<dbReference type="VEuPathDB" id="TriTrypDB:LPAL13_260011100"/>
<dbReference type="eggNOG" id="ENOG502QSEC">
    <property type="taxonomic scope" value="Eukaryota"/>
</dbReference>
<dbReference type="Gene3D" id="3.50.50.60">
    <property type="entry name" value="FAD/NAD(P)-binding domain"/>
    <property type="match status" value="2"/>
</dbReference>
<evidence type="ECO:0000313" key="5">
    <source>
        <dbReference type="Proteomes" id="UP000063063"/>
    </source>
</evidence>
<dbReference type="InterPro" id="IPR036188">
    <property type="entry name" value="FAD/NAD-bd_sf"/>
</dbReference>
<dbReference type="VEuPathDB" id="TriTrypDB:LPMP_260630"/>
<dbReference type="Proteomes" id="UP000063063">
    <property type="component" value="Chromosome 26"/>
</dbReference>
<dbReference type="InterPro" id="IPR023753">
    <property type="entry name" value="FAD/NAD-binding_dom"/>
</dbReference>
<dbReference type="InterPro" id="IPR038884">
    <property type="entry name" value="CFAP61"/>
</dbReference>
<gene>
    <name evidence="4" type="ORF">LPMP_260630</name>
</gene>
<feature type="region of interest" description="Disordered" evidence="1">
    <location>
        <begin position="486"/>
        <end position="518"/>
    </location>
</feature>
<feature type="domain" description="FAD/NAD(P)-binding" evidence="2">
    <location>
        <begin position="773"/>
        <end position="1093"/>
    </location>
</feature>
<dbReference type="Pfam" id="PF07992">
    <property type="entry name" value="Pyr_redox_2"/>
    <property type="match status" value="1"/>
</dbReference>
<protein>
    <submittedName>
        <fullName evidence="4">Pyridine nucleotide-disulfide oxidoreductase, putative</fullName>
    </submittedName>
</protein>
<evidence type="ECO:0000259" key="3">
    <source>
        <dbReference type="Pfam" id="PF16092"/>
    </source>
</evidence>
<keyword evidence="5" id="KW-1185">Reference proteome</keyword>
<organism evidence="4 5">
    <name type="scientific">Leishmania panamensis</name>
    <dbReference type="NCBI Taxonomy" id="5679"/>
    <lineage>
        <taxon>Eukaryota</taxon>
        <taxon>Discoba</taxon>
        <taxon>Euglenozoa</taxon>
        <taxon>Kinetoplastea</taxon>
        <taxon>Metakinetoplastina</taxon>
        <taxon>Trypanosomatida</taxon>
        <taxon>Trypanosomatidae</taxon>
        <taxon>Leishmaniinae</taxon>
        <taxon>Leishmania</taxon>
        <taxon>Leishmania guyanensis species complex</taxon>
    </lineage>
</organism>
<evidence type="ECO:0000313" key="4">
    <source>
        <dbReference type="EMBL" id="AIN99177.1"/>
    </source>
</evidence>
<dbReference type="GO" id="GO:0016491">
    <property type="term" value="F:oxidoreductase activity"/>
    <property type="evidence" value="ECO:0007669"/>
    <property type="project" value="InterPro"/>
</dbReference>
<proteinExistence type="predicted"/>
<evidence type="ECO:0000256" key="1">
    <source>
        <dbReference type="SAM" id="MobiDB-lite"/>
    </source>
</evidence>
<sequence length="1460" mass="158268">MALKGTLSGVQFRRSQPKDATQLAGLLQLGDAVPDGIPTPGVFRIHSARDFATLIQAAYLSVTAVRNATAAVGEGQAEEVVIGFIALSDDPPGENHCYGTAGNGDSGEKRLAAKQTAVLAEDTRSAVAGATLENSLWLRMLIAPPSDALGGASLGTAVMSVTNTSVAATSRDQSFTSEEMVMDLLRVALGTLSGIEHIFMSPGSRFPGLESIPGVTPLSTMNADPLPMASSLGHDALTRTFLHLSRAMVLPPLTIRRGRVEDYDDIVTLLVTGGPGVITELPQDFFVEEILQDQDTHNKVVVAENAVTHEVVGVVCLRQLTMEEQQHTARLYNTDAFERLKRVSADVSGDDALLDDGLSCTFSIFFLYFNPDFDHSAYQLLPYLFHEFPTCDYALLQLSHTLPLPEPMILERFQYVPLRRYQPHNARGELVPAPSALWVCPRVSVPIDRDVQVRVELLTDPCGALLRKKVLSQFSALNYASLSTSMGRGSRPAGLGGRAALHQQENRSSSTGAVPGLPGSSTELLAALQEDLDESTPTVSREGAGEDDIAALNRAVFALTWGTHSAGGTAGVLSPATVVGVISVQSVSVAEMYALRNNYDLDRFLAFNAADGFDYTATDISLTAEEGPLRYRSAELPGIVVRFVYIRPVFRQYLKLFLREVLRQTHAEVLLMLTSTDASLCQTAVASFTFAPPRRVVEAMTERKTKKDSNPTVSTLDNIADLPEVNDVSPTLAQNTAATAGKAEVTHTGLALSSLFFTTRRFLGDERVRVHARVVIVGASATALCMLYELLSVPYLDYLNITVVSTDGMPLHPNQRPTCQWQVDGVELLEREYMRLRLGNGLMNSSSHSFGANTIRVVQGTLIDIDIAMKFIHLENSIYEPYDQLLLATGRQYIVPPSIRALQQQEVRGARGGVLALSSEVAEARLRHTLAELSQSGSGSIANVVVYGSGLDAIATLSTIISMGFPAQRLVLCRPDAQQTLFADAACGQATMALVHALGVTVLDGYGVSRLEFDDDMLTSVLLASLSYERKAGDAVELPCALIVCVEEKEINRSVLTALAKRSIVFDGRVIVGSAYETSQPDVLAAGPVAMFTRRYGATEAFEAFNPRDVGRDVAQVLLARLGVKEFQARISASNDLKGNSARRTSADDSNLVSVSCSPPLSSFAGARTVSISMLTEDAVQSHSARGLTLPSYTSPVSRRVRLPCGYQYVSIVCDSAAFKAGACIPLQFNSADMLSVPLDDVCPSRSTAADRVDAAPSWREMMTLYIHPQHRTIDGAVYVGNGSPEVHNYRTLIGLPESLFHLQYRYNESISKCDNTGSRVYSSAAAMGRSSAAPTPAGVLTVPPRNQQFDLISYLRLPTLKPLLTDRFVRFFWQLQRKLQTAEEVVAIQERVRVAQQAAGVLTPAESAIRVAELADTKSFRYKVQLALLKYMHESKDTRPQDMYLPSIEKQIAEKRVAG</sequence>
<dbReference type="GeneID" id="22575966"/>
<dbReference type="KEGG" id="lpan:LPMP_260630"/>
<feature type="domain" description="Cilia- and flagella-associated protein 61 N-terminal" evidence="3">
    <location>
        <begin position="226"/>
        <end position="318"/>
    </location>
</feature>
<accession>A0A088RSV0</accession>
<name>A0A088RSV0_LEIPA</name>